<name>A0A1X6NI90_PORUM</name>
<dbReference type="GO" id="GO:0005506">
    <property type="term" value="F:iron ion binding"/>
    <property type="evidence" value="ECO:0007669"/>
    <property type="project" value="InterPro"/>
</dbReference>
<protein>
    <recommendedName>
        <fullName evidence="3">Rubredoxin-like domain-containing protein</fullName>
    </recommendedName>
</protein>
<accession>A0A1X6NI90</accession>
<feature type="transmembrane region" description="Helical" evidence="2">
    <location>
        <begin position="86"/>
        <end position="106"/>
    </location>
</feature>
<reference evidence="4 5" key="1">
    <citation type="submission" date="2017-03" db="EMBL/GenBank/DDBJ databases">
        <title>WGS assembly of Porphyra umbilicalis.</title>
        <authorList>
            <person name="Brawley S.H."/>
            <person name="Blouin N.A."/>
            <person name="Ficko-Blean E."/>
            <person name="Wheeler G.L."/>
            <person name="Lohr M."/>
            <person name="Goodson H.V."/>
            <person name="Jenkins J.W."/>
            <person name="Blaby-Haas C.E."/>
            <person name="Helliwell K.E."/>
            <person name="Chan C."/>
            <person name="Marriage T."/>
            <person name="Bhattacharya D."/>
            <person name="Klein A.S."/>
            <person name="Badis Y."/>
            <person name="Brodie J."/>
            <person name="Cao Y."/>
            <person name="Collen J."/>
            <person name="Dittami S.M."/>
            <person name="Gachon C.M."/>
            <person name="Green B.R."/>
            <person name="Karpowicz S."/>
            <person name="Kim J.W."/>
            <person name="Kudahl U."/>
            <person name="Lin S."/>
            <person name="Michel G."/>
            <person name="Mittag M."/>
            <person name="Olson B.J."/>
            <person name="Pangilinan J."/>
            <person name="Peng Y."/>
            <person name="Qiu H."/>
            <person name="Shu S."/>
            <person name="Singer J.T."/>
            <person name="Smith A.G."/>
            <person name="Sprecher B.N."/>
            <person name="Wagner V."/>
            <person name="Wang W."/>
            <person name="Wang Z.-Y."/>
            <person name="Yan J."/>
            <person name="Yarish C."/>
            <person name="Zoeuner-Riek S."/>
            <person name="Zhuang Y."/>
            <person name="Zou Y."/>
            <person name="Lindquist E.A."/>
            <person name="Grimwood J."/>
            <person name="Barry K."/>
            <person name="Rokhsar D.S."/>
            <person name="Schmutz J."/>
            <person name="Stiller J.W."/>
            <person name="Grossman A.R."/>
            <person name="Prochnik S.E."/>
        </authorList>
    </citation>
    <scope>NUCLEOTIDE SEQUENCE [LARGE SCALE GENOMIC DNA]</scope>
    <source>
        <strain evidence="4">4086291</strain>
    </source>
</reference>
<dbReference type="PROSITE" id="PS50903">
    <property type="entry name" value="RUBREDOXIN_LIKE"/>
    <property type="match status" value="1"/>
</dbReference>
<dbReference type="AlphaFoldDB" id="A0A1X6NI90"/>
<dbReference type="Gene3D" id="2.20.28.10">
    <property type="match status" value="1"/>
</dbReference>
<dbReference type="EMBL" id="KV920696">
    <property type="protein sequence ID" value="OSX68341.1"/>
    <property type="molecule type" value="Genomic_DNA"/>
</dbReference>
<keyword evidence="2" id="KW-0812">Transmembrane</keyword>
<dbReference type="OrthoDB" id="194772at2759"/>
<keyword evidence="5" id="KW-1185">Reference proteome</keyword>
<proteinExistence type="predicted"/>
<evidence type="ECO:0000256" key="1">
    <source>
        <dbReference type="SAM" id="MobiDB-lite"/>
    </source>
</evidence>
<gene>
    <name evidence="4" type="ORF">BU14_2970s0001</name>
</gene>
<dbReference type="Proteomes" id="UP000218209">
    <property type="component" value="Unassembled WGS sequence"/>
</dbReference>
<sequence>MRHGAADASDAMTTRGAPPPAAATTAASAAASTAAGDDAQVTLVVAPAIAPRQRPRESQAHYNHNHVHMEQPAQRSVDVMAPRREGIWAVLPYVAAAAVVGFGGWVTQKKVRARHAQLVADFGATLSAYGASDRAAADIVSDYKGKVGPGVDRRGLYRSGLAALITDVPAGVTLIRRVTALQTLLGVKDAAAAAEVNALGGGKFAAQPSLLGKLIFVSERVLADGGSAGSLRLRAMLPYSEEVVETLQRDMASRILATEVDAAADRDAGVPAEAAALLRMSPADAATMYDATVARRAAAATAAAEAAAAAAAEAAEATAAVRAVAEADAAAAASTAAADAETAEAAEKAHVYECNACGYTLYPAKGREFKFFSDSFKCPMCGAG</sequence>
<evidence type="ECO:0000259" key="3">
    <source>
        <dbReference type="PROSITE" id="PS50903"/>
    </source>
</evidence>
<feature type="non-terminal residue" evidence="4">
    <location>
        <position position="384"/>
    </location>
</feature>
<evidence type="ECO:0000256" key="2">
    <source>
        <dbReference type="SAM" id="Phobius"/>
    </source>
</evidence>
<feature type="region of interest" description="Disordered" evidence="1">
    <location>
        <begin position="1"/>
        <end position="29"/>
    </location>
</feature>
<evidence type="ECO:0000313" key="4">
    <source>
        <dbReference type="EMBL" id="OSX68341.1"/>
    </source>
</evidence>
<keyword evidence="2" id="KW-1133">Transmembrane helix</keyword>
<dbReference type="SUPFAM" id="SSF57802">
    <property type="entry name" value="Rubredoxin-like"/>
    <property type="match status" value="1"/>
</dbReference>
<dbReference type="InterPro" id="IPR024934">
    <property type="entry name" value="Rubredoxin-like_dom"/>
</dbReference>
<feature type="domain" description="Rubredoxin-like" evidence="3">
    <location>
        <begin position="349"/>
        <end position="383"/>
    </location>
</feature>
<evidence type="ECO:0000313" key="5">
    <source>
        <dbReference type="Proteomes" id="UP000218209"/>
    </source>
</evidence>
<keyword evidence="2" id="KW-0472">Membrane</keyword>
<organism evidence="4 5">
    <name type="scientific">Porphyra umbilicalis</name>
    <name type="common">Purple laver</name>
    <name type="synonym">Red alga</name>
    <dbReference type="NCBI Taxonomy" id="2786"/>
    <lineage>
        <taxon>Eukaryota</taxon>
        <taxon>Rhodophyta</taxon>
        <taxon>Bangiophyceae</taxon>
        <taxon>Bangiales</taxon>
        <taxon>Bangiaceae</taxon>
        <taxon>Porphyra</taxon>
    </lineage>
</organism>